<reference evidence="1" key="2">
    <citation type="submission" date="2021-04" db="EMBL/GenBank/DDBJ databases">
        <authorList>
            <person name="Gilroy R."/>
        </authorList>
    </citation>
    <scope>NUCLEOTIDE SEQUENCE</scope>
    <source>
        <strain evidence="1">ChiHjej12B11-1927</strain>
    </source>
</reference>
<name>A0A9D1VJT4_9FIRM</name>
<sequence length="302" mass="34092">MAETHLQAPARVFQEEDAALKTVMQFFAEEVLPFLHISGKVIGFAPTELVRLDIQKFFQDFNLIMEDTSWKHFEFQSTDNGIEDLKRFRVYEAVTSYQNGVSVTTYVLYSGNIRHPVAHFTEGINTYRIQPIIMQNKDAEKTFRELKEKAQAGCLTKADLVSLTLCPLMGGDMPQKERIKGAFKILKKSGSLLDSDEVQKIEAVIYAMAEKFLEKMDLEEVMEEISMTRLGEMLVNKGYGEGYGKGYGKGYDIGHSRGVKEGKLDAARNLLGQVSPDILAKTLELPLDTILRLKEEQESSSK</sequence>
<comment type="caution">
    <text evidence="1">The sequence shown here is derived from an EMBL/GenBank/DDBJ whole genome shotgun (WGS) entry which is preliminary data.</text>
</comment>
<dbReference type="Proteomes" id="UP000824230">
    <property type="component" value="Unassembled WGS sequence"/>
</dbReference>
<protein>
    <recommendedName>
        <fullName evidence="3">Flagellar assembly protein H</fullName>
    </recommendedName>
</protein>
<dbReference type="EMBL" id="DXFG01000052">
    <property type="protein sequence ID" value="HIX36737.1"/>
    <property type="molecule type" value="Genomic_DNA"/>
</dbReference>
<evidence type="ECO:0008006" key="3">
    <source>
        <dbReference type="Google" id="ProtNLM"/>
    </source>
</evidence>
<evidence type="ECO:0000313" key="1">
    <source>
        <dbReference type="EMBL" id="HIX36737.1"/>
    </source>
</evidence>
<accession>A0A9D1VJT4</accession>
<dbReference type="AlphaFoldDB" id="A0A9D1VJT4"/>
<evidence type="ECO:0000313" key="2">
    <source>
        <dbReference type="Proteomes" id="UP000824230"/>
    </source>
</evidence>
<proteinExistence type="predicted"/>
<reference evidence="1" key="1">
    <citation type="journal article" date="2021" name="PeerJ">
        <title>Extensive microbial diversity within the chicken gut microbiome revealed by metagenomics and culture.</title>
        <authorList>
            <person name="Gilroy R."/>
            <person name="Ravi A."/>
            <person name="Getino M."/>
            <person name="Pursley I."/>
            <person name="Horton D.L."/>
            <person name="Alikhan N.F."/>
            <person name="Baker D."/>
            <person name="Gharbi K."/>
            <person name="Hall N."/>
            <person name="Watson M."/>
            <person name="Adriaenssens E.M."/>
            <person name="Foster-Nyarko E."/>
            <person name="Jarju S."/>
            <person name="Secka A."/>
            <person name="Antonio M."/>
            <person name="Oren A."/>
            <person name="Chaudhuri R.R."/>
            <person name="La Ragione R."/>
            <person name="Hildebrand F."/>
            <person name="Pallen M.J."/>
        </authorList>
    </citation>
    <scope>NUCLEOTIDE SEQUENCE</scope>
    <source>
        <strain evidence="1">ChiHjej12B11-1927</strain>
    </source>
</reference>
<organism evidence="1 2">
    <name type="scientific">Candidatus Blautia pullistercoris</name>
    <dbReference type="NCBI Taxonomy" id="2838499"/>
    <lineage>
        <taxon>Bacteria</taxon>
        <taxon>Bacillati</taxon>
        <taxon>Bacillota</taxon>
        <taxon>Clostridia</taxon>
        <taxon>Lachnospirales</taxon>
        <taxon>Lachnospiraceae</taxon>
        <taxon>Blautia</taxon>
    </lineage>
</organism>
<gene>
    <name evidence="1" type="ORF">H9738_02545</name>
</gene>